<dbReference type="RefSeq" id="WP_010655063.1">
    <property type="nucleotide sequence ID" value="NZ_JAPHOO010000002.1"/>
</dbReference>
<gene>
    <name evidence="2" type="ORF">NCTC11370_03046</name>
</gene>
<feature type="chain" id="PRO_5017070246" evidence="1">
    <location>
        <begin position="22"/>
        <end position="288"/>
    </location>
</feature>
<name>A0A377GDV6_9GAMM</name>
<organism evidence="2 3">
    <name type="scientific">Fluoribacter dumoffii</name>
    <dbReference type="NCBI Taxonomy" id="463"/>
    <lineage>
        <taxon>Bacteria</taxon>
        <taxon>Pseudomonadati</taxon>
        <taxon>Pseudomonadota</taxon>
        <taxon>Gammaproteobacteria</taxon>
        <taxon>Legionellales</taxon>
        <taxon>Legionellaceae</taxon>
        <taxon>Fluoribacter</taxon>
    </lineage>
</organism>
<dbReference type="AlphaFoldDB" id="A0A377GDV6"/>
<dbReference type="EMBL" id="UGGT01000001">
    <property type="protein sequence ID" value="STO22944.1"/>
    <property type="molecule type" value="Genomic_DNA"/>
</dbReference>
<evidence type="ECO:0000256" key="1">
    <source>
        <dbReference type="SAM" id="SignalP"/>
    </source>
</evidence>
<feature type="signal peptide" evidence="1">
    <location>
        <begin position="1"/>
        <end position="21"/>
    </location>
</feature>
<keyword evidence="1" id="KW-0732">Signal</keyword>
<protein>
    <submittedName>
        <fullName evidence="2">Uncharacterized protein</fullName>
    </submittedName>
</protein>
<reference evidence="2 3" key="1">
    <citation type="submission" date="2018-06" db="EMBL/GenBank/DDBJ databases">
        <authorList>
            <consortium name="Pathogen Informatics"/>
            <person name="Doyle S."/>
        </authorList>
    </citation>
    <scope>NUCLEOTIDE SEQUENCE [LARGE SCALE GENOMIC DNA]</scope>
    <source>
        <strain evidence="2 3">NCTC11370</strain>
    </source>
</reference>
<dbReference type="Proteomes" id="UP000254554">
    <property type="component" value="Unassembled WGS sequence"/>
</dbReference>
<evidence type="ECO:0000313" key="2">
    <source>
        <dbReference type="EMBL" id="STO22944.1"/>
    </source>
</evidence>
<dbReference type="GeneID" id="93293927"/>
<evidence type="ECO:0000313" key="3">
    <source>
        <dbReference type="Proteomes" id="UP000254554"/>
    </source>
</evidence>
<keyword evidence="3" id="KW-1185">Reference proteome</keyword>
<dbReference type="STRING" id="1094715.GCA_000236165_03032"/>
<proteinExistence type="predicted"/>
<dbReference type="OrthoDB" id="8583929at2"/>
<sequence length="288" mass="31805">MNKNNLSFYLSIFLASSSVHASSETLKETPFGLRPSQCIHTHPSGTTIREKTSGVEAIYPDGSIKQYPKDPVCMKYHQDWLDSSPRFNDNKTDLKNGWLDNAWWFTPSPAAMLSGNYWVPSDPAAGRKTYWLYYFLGLENIQSNVPVSILQPVLSWSSSGWKFTSWNCCPEGQVHKAASVPTKANSVVHGEIQQQGSIWIIDAIAAGEHSTLKVEANNRVFNYVDATLETYNVADCTYFPSTPLTYSQILLILANGKAVTPTWKTTGATQCSGSVTVASPSKIVISHN</sequence>
<accession>A0A377GDV6</accession>